<feature type="transmembrane region" description="Helical" evidence="2">
    <location>
        <begin position="138"/>
        <end position="159"/>
    </location>
</feature>
<proteinExistence type="predicted"/>
<feature type="compositionally biased region" description="Basic and acidic residues" evidence="1">
    <location>
        <begin position="342"/>
        <end position="354"/>
    </location>
</feature>
<dbReference type="RefSeq" id="XP_033664052.1">
    <property type="nucleotide sequence ID" value="XM_033817980.1"/>
</dbReference>
<keyword evidence="2" id="KW-0472">Membrane</keyword>
<feature type="region of interest" description="Disordered" evidence="1">
    <location>
        <begin position="330"/>
        <end position="385"/>
    </location>
</feature>
<evidence type="ECO:0000313" key="4">
    <source>
        <dbReference type="EMBL" id="KAF2163163.1"/>
    </source>
</evidence>
<keyword evidence="2" id="KW-0812">Transmembrane</keyword>
<feature type="domain" description="Rhodopsin" evidence="3">
    <location>
        <begin position="44"/>
        <end position="277"/>
    </location>
</feature>
<feature type="transmembrane region" description="Helical" evidence="2">
    <location>
        <begin position="179"/>
        <end position="204"/>
    </location>
</feature>
<feature type="compositionally biased region" description="Polar residues" evidence="1">
    <location>
        <begin position="357"/>
        <end position="368"/>
    </location>
</feature>
<keyword evidence="2" id="KW-1133">Transmembrane helix</keyword>
<name>A0A6A6C8K2_ZASCE</name>
<feature type="transmembrane region" description="Helical" evidence="2">
    <location>
        <begin position="25"/>
        <end position="48"/>
    </location>
</feature>
<dbReference type="InterPro" id="IPR049326">
    <property type="entry name" value="Rhodopsin_dom_fungi"/>
</dbReference>
<organism evidence="4 5">
    <name type="scientific">Zasmidium cellare ATCC 36951</name>
    <dbReference type="NCBI Taxonomy" id="1080233"/>
    <lineage>
        <taxon>Eukaryota</taxon>
        <taxon>Fungi</taxon>
        <taxon>Dikarya</taxon>
        <taxon>Ascomycota</taxon>
        <taxon>Pezizomycotina</taxon>
        <taxon>Dothideomycetes</taxon>
        <taxon>Dothideomycetidae</taxon>
        <taxon>Mycosphaerellales</taxon>
        <taxon>Mycosphaerellaceae</taxon>
        <taxon>Zasmidium</taxon>
    </lineage>
</organism>
<feature type="transmembrane region" description="Helical" evidence="2">
    <location>
        <begin position="60"/>
        <end position="85"/>
    </location>
</feature>
<reference evidence="4" key="1">
    <citation type="journal article" date="2020" name="Stud. Mycol.">
        <title>101 Dothideomycetes genomes: a test case for predicting lifestyles and emergence of pathogens.</title>
        <authorList>
            <person name="Haridas S."/>
            <person name="Albert R."/>
            <person name="Binder M."/>
            <person name="Bloem J."/>
            <person name="Labutti K."/>
            <person name="Salamov A."/>
            <person name="Andreopoulos B."/>
            <person name="Baker S."/>
            <person name="Barry K."/>
            <person name="Bills G."/>
            <person name="Bluhm B."/>
            <person name="Cannon C."/>
            <person name="Castanera R."/>
            <person name="Culley D."/>
            <person name="Daum C."/>
            <person name="Ezra D."/>
            <person name="Gonzalez J."/>
            <person name="Henrissat B."/>
            <person name="Kuo A."/>
            <person name="Liang C."/>
            <person name="Lipzen A."/>
            <person name="Lutzoni F."/>
            <person name="Magnuson J."/>
            <person name="Mondo S."/>
            <person name="Nolan M."/>
            <person name="Ohm R."/>
            <person name="Pangilinan J."/>
            <person name="Park H.-J."/>
            <person name="Ramirez L."/>
            <person name="Alfaro M."/>
            <person name="Sun H."/>
            <person name="Tritt A."/>
            <person name="Yoshinaga Y."/>
            <person name="Zwiers L.-H."/>
            <person name="Turgeon B."/>
            <person name="Goodwin S."/>
            <person name="Spatafora J."/>
            <person name="Crous P."/>
            <person name="Grigoriev I."/>
        </authorList>
    </citation>
    <scope>NUCLEOTIDE SEQUENCE</scope>
    <source>
        <strain evidence="4">ATCC 36951</strain>
    </source>
</reference>
<dbReference type="PANTHER" id="PTHR39614:SF2">
    <property type="entry name" value="INTEGRAL MEMBRANE PROTEIN"/>
    <property type="match status" value="1"/>
</dbReference>
<keyword evidence="5" id="KW-1185">Reference proteome</keyword>
<evidence type="ECO:0000259" key="3">
    <source>
        <dbReference type="Pfam" id="PF20684"/>
    </source>
</evidence>
<sequence>MLWGTSCSSAHDKPILPFDGNHRGAGIHICNGFGLTVILITLAIRAYIRTRVAPPWTYDDHALAAATILATIQCLLVFVEVSGGFGTSLELLNPEQLLTVQRLGYAADIFYVLSIYAGKISVVLLFKRIIAERMHQIVAWSIFGGCCVMGFISIFLSALRCDVSQPWLQFEKNFPSLAAQWSAVAAFDIVTELSLFFISILLVHGLHTKAKNKGRVVLAFGIRLPIIAIIIIRLIYLKRELQSPDPTLDGVPASILTQVEIFYNIITATVPCLRPFLAGFATNFGAIGSGTVLGGSQIGTGSKNSHSNSKSGSFALSSLTSRNRISALKEKIIPTSTTQSSRSHDVTGEDDSWRPDPSNNETTVTRGNSRLPGNDASSIASDESTKMIIKKEVQFSVGSVREHGAQHLGVPDEVGRASQA</sequence>
<dbReference type="OrthoDB" id="3918601at2759"/>
<evidence type="ECO:0000256" key="1">
    <source>
        <dbReference type="SAM" id="MobiDB-lite"/>
    </source>
</evidence>
<dbReference type="Proteomes" id="UP000799537">
    <property type="component" value="Unassembled WGS sequence"/>
</dbReference>
<accession>A0A6A6C8K2</accession>
<gene>
    <name evidence="4" type="ORF">M409DRAFT_68757</name>
</gene>
<feature type="transmembrane region" description="Helical" evidence="2">
    <location>
        <begin position="105"/>
        <end position="126"/>
    </location>
</feature>
<dbReference type="PANTHER" id="PTHR39614">
    <property type="entry name" value="INTEGRAL MEMBRANE PROTEIN"/>
    <property type="match status" value="1"/>
</dbReference>
<protein>
    <recommendedName>
        <fullName evidence="3">Rhodopsin domain-containing protein</fullName>
    </recommendedName>
</protein>
<feature type="transmembrane region" description="Helical" evidence="2">
    <location>
        <begin position="216"/>
        <end position="236"/>
    </location>
</feature>
<dbReference type="AlphaFoldDB" id="A0A6A6C8K2"/>
<dbReference type="Pfam" id="PF20684">
    <property type="entry name" value="Fung_rhodopsin"/>
    <property type="match status" value="1"/>
</dbReference>
<dbReference type="EMBL" id="ML993610">
    <property type="protein sequence ID" value="KAF2163163.1"/>
    <property type="molecule type" value="Genomic_DNA"/>
</dbReference>
<evidence type="ECO:0000313" key="5">
    <source>
        <dbReference type="Proteomes" id="UP000799537"/>
    </source>
</evidence>
<dbReference type="GeneID" id="54571252"/>
<evidence type="ECO:0000256" key="2">
    <source>
        <dbReference type="SAM" id="Phobius"/>
    </source>
</evidence>